<evidence type="ECO:0000313" key="3">
    <source>
        <dbReference type="Proteomes" id="UP001156441"/>
    </source>
</evidence>
<dbReference type="RefSeq" id="WP_260190129.1">
    <property type="nucleotide sequence ID" value="NZ_JAFFZE010000006.1"/>
</dbReference>
<gene>
    <name evidence="2" type="ORF">JT362_06640</name>
</gene>
<keyword evidence="1" id="KW-0472">Membrane</keyword>
<keyword evidence="3" id="KW-1185">Reference proteome</keyword>
<name>A0ABT2J4J7_9PSEU</name>
<proteinExistence type="predicted"/>
<protein>
    <recommendedName>
        <fullName evidence="4">DUF4260 family protein</fullName>
    </recommendedName>
</protein>
<dbReference type="EMBL" id="JAFFZE010000006">
    <property type="protein sequence ID" value="MCT2582794.1"/>
    <property type="molecule type" value="Genomic_DNA"/>
</dbReference>
<evidence type="ECO:0000256" key="1">
    <source>
        <dbReference type="SAM" id="Phobius"/>
    </source>
</evidence>
<reference evidence="2 3" key="1">
    <citation type="submission" date="2021-02" db="EMBL/GenBank/DDBJ databases">
        <title>Actinophytocola xerophila sp. nov., isolated from soil of cotton cropping field.</title>
        <authorList>
            <person name="Huang R."/>
            <person name="Chen X."/>
            <person name="Ge X."/>
            <person name="Liu W."/>
        </authorList>
    </citation>
    <scope>NUCLEOTIDE SEQUENCE [LARGE SCALE GENOMIC DNA]</scope>
    <source>
        <strain evidence="2 3">S1-96</strain>
    </source>
</reference>
<comment type="caution">
    <text evidence="2">The sequence shown here is derived from an EMBL/GenBank/DDBJ whole genome shotgun (WGS) entry which is preliminary data.</text>
</comment>
<evidence type="ECO:0008006" key="4">
    <source>
        <dbReference type="Google" id="ProtNLM"/>
    </source>
</evidence>
<accession>A0ABT2J4J7</accession>
<keyword evidence="1" id="KW-1133">Transmembrane helix</keyword>
<sequence>MTAAVHVDTRATSAVLRLEHGIALAVCVALFVLHLGEVRWLPAVVLFAVIDVVGYLPGLVAHHRAGGERIAKAYYVLYNVMHSFVTHAVVVAVWVLVAGWEWALLAIPIHLCGDRALFGSTLKPFAEPFEAAS</sequence>
<keyword evidence="1" id="KW-0812">Transmembrane</keyword>
<feature type="transmembrane region" description="Helical" evidence="1">
    <location>
        <begin position="14"/>
        <end position="34"/>
    </location>
</feature>
<evidence type="ECO:0000313" key="2">
    <source>
        <dbReference type="EMBL" id="MCT2582794.1"/>
    </source>
</evidence>
<dbReference type="Proteomes" id="UP001156441">
    <property type="component" value="Unassembled WGS sequence"/>
</dbReference>
<feature type="transmembrane region" description="Helical" evidence="1">
    <location>
        <begin position="40"/>
        <end position="61"/>
    </location>
</feature>
<feature type="transmembrane region" description="Helical" evidence="1">
    <location>
        <begin position="73"/>
        <end position="97"/>
    </location>
</feature>
<organism evidence="2 3">
    <name type="scientific">Actinophytocola gossypii</name>
    <dbReference type="NCBI Taxonomy" id="2812003"/>
    <lineage>
        <taxon>Bacteria</taxon>
        <taxon>Bacillati</taxon>
        <taxon>Actinomycetota</taxon>
        <taxon>Actinomycetes</taxon>
        <taxon>Pseudonocardiales</taxon>
        <taxon>Pseudonocardiaceae</taxon>
    </lineage>
</organism>